<name>A0A512HPF1_9HYPH</name>
<evidence type="ECO:0000313" key="1">
    <source>
        <dbReference type="EMBL" id="GEO87338.1"/>
    </source>
</evidence>
<proteinExistence type="predicted"/>
<evidence type="ECO:0000313" key="2">
    <source>
        <dbReference type="Proteomes" id="UP000321717"/>
    </source>
</evidence>
<comment type="caution">
    <text evidence="1">The sequence shown here is derived from an EMBL/GenBank/DDBJ whole genome shotgun (WGS) entry which is preliminary data.</text>
</comment>
<dbReference type="Proteomes" id="UP000321717">
    <property type="component" value="Unassembled WGS sequence"/>
</dbReference>
<dbReference type="AlphaFoldDB" id="A0A512HPF1"/>
<dbReference type="EMBL" id="BJZP01000036">
    <property type="protein sequence ID" value="GEO87338.1"/>
    <property type="molecule type" value="Genomic_DNA"/>
</dbReference>
<organism evidence="1 2">
    <name type="scientific">Ciceribacter naphthalenivorans</name>
    <dbReference type="NCBI Taxonomy" id="1118451"/>
    <lineage>
        <taxon>Bacteria</taxon>
        <taxon>Pseudomonadati</taxon>
        <taxon>Pseudomonadota</taxon>
        <taxon>Alphaproteobacteria</taxon>
        <taxon>Hyphomicrobiales</taxon>
        <taxon>Rhizobiaceae</taxon>
        <taxon>Ciceribacter</taxon>
    </lineage>
</organism>
<reference evidence="1 2" key="1">
    <citation type="submission" date="2019-07" db="EMBL/GenBank/DDBJ databases">
        <title>Whole genome shotgun sequence of Rhizobium naphthalenivorans NBRC 107585.</title>
        <authorList>
            <person name="Hosoyama A."/>
            <person name="Uohara A."/>
            <person name="Ohji S."/>
            <person name="Ichikawa N."/>
        </authorList>
    </citation>
    <scope>NUCLEOTIDE SEQUENCE [LARGE SCALE GENOMIC DNA]</scope>
    <source>
        <strain evidence="1 2">NBRC 107585</strain>
    </source>
</reference>
<gene>
    <name evidence="1" type="ORF">RNA01_42700</name>
</gene>
<accession>A0A512HPF1</accession>
<sequence length="72" mass="8068">MIHDVAKRLNSVLTPEDLALLEKAFARVCELRGISQTSPPAQESAKVLINLYQSGIRNRFQLVAMLTGQRYP</sequence>
<protein>
    <submittedName>
        <fullName evidence="1">Uncharacterized protein</fullName>
    </submittedName>
</protein>
<keyword evidence="2" id="KW-1185">Reference proteome</keyword>